<evidence type="ECO:0000313" key="1">
    <source>
        <dbReference type="EMBL" id="OWZ17000.1"/>
    </source>
</evidence>
<gene>
    <name evidence="1" type="ORF">PHMEG_0009117</name>
</gene>
<reference evidence="2" key="1">
    <citation type="submission" date="2017-03" db="EMBL/GenBank/DDBJ databases">
        <title>Phytopthora megakarya and P. palmivora, two closely related causual agents of cacao black pod achieved similar genome size and gene model numbers by different mechanisms.</title>
        <authorList>
            <person name="Ali S."/>
            <person name="Shao J."/>
            <person name="Larry D.J."/>
            <person name="Kronmiller B."/>
            <person name="Shen D."/>
            <person name="Strem M.D."/>
            <person name="Melnick R.L."/>
            <person name="Guiltinan M.J."/>
            <person name="Tyler B.M."/>
            <person name="Meinhardt L.W."/>
            <person name="Bailey B.A."/>
        </authorList>
    </citation>
    <scope>NUCLEOTIDE SEQUENCE [LARGE SCALE GENOMIC DNA]</scope>
    <source>
        <strain evidence="2">zdho120</strain>
    </source>
</reference>
<dbReference type="STRING" id="4795.A0A225WJG8"/>
<dbReference type="Proteomes" id="UP000198211">
    <property type="component" value="Unassembled WGS sequence"/>
</dbReference>
<dbReference type="EMBL" id="NBNE01000830">
    <property type="protein sequence ID" value="OWZ17000.1"/>
    <property type="molecule type" value="Genomic_DNA"/>
</dbReference>
<protein>
    <submittedName>
        <fullName evidence="1">Uncharacterized protein</fullName>
    </submittedName>
</protein>
<organism evidence="1 2">
    <name type="scientific">Phytophthora megakarya</name>
    <dbReference type="NCBI Taxonomy" id="4795"/>
    <lineage>
        <taxon>Eukaryota</taxon>
        <taxon>Sar</taxon>
        <taxon>Stramenopiles</taxon>
        <taxon>Oomycota</taxon>
        <taxon>Peronosporomycetes</taxon>
        <taxon>Peronosporales</taxon>
        <taxon>Peronosporaceae</taxon>
        <taxon>Phytophthora</taxon>
    </lineage>
</organism>
<keyword evidence="2" id="KW-1185">Reference proteome</keyword>
<name>A0A225WJG8_9STRA</name>
<dbReference type="OrthoDB" id="124630at2759"/>
<dbReference type="AlphaFoldDB" id="A0A225WJG8"/>
<evidence type="ECO:0000313" key="2">
    <source>
        <dbReference type="Proteomes" id="UP000198211"/>
    </source>
</evidence>
<comment type="caution">
    <text evidence="1">The sequence shown here is derived from an EMBL/GenBank/DDBJ whole genome shotgun (WGS) entry which is preliminary data.</text>
</comment>
<dbReference type="Pfam" id="PF04827">
    <property type="entry name" value="Plant_tran"/>
    <property type="match status" value="2"/>
</dbReference>
<dbReference type="InterPro" id="IPR006912">
    <property type="entry name" value="Harbinger_derived_prot"/>
</dbReference>
<sequence length="145" mass="16651">MEGLLSRENQETTIILEPITTTDWWIRHSFFGMPGSANDINVLDRSPFIVSMLSGAIINCNSPSNPRERCFAKVLESVRKEIECPFGMLRKPFGILDRPSRLWNAKEMEDVNQLFPLSTIFIYGKIKVYIHLEGNTWGSERQMKG</sequence>
<accession>A0A225WJG8</accession>
<proteinExistence type="predicted"/>